<dbReference type="Proteomes" id="UP000440713">
    <property type="component" value="Unassembled WGS sequence"/>
</dbReference>
<dbReference type="SUPFAM" id="SSF48013">
    <property type="entry name" value="NusB-like"/>
    <property type="match status" value="1"/>
</dbReference>
<dbReference type="InterPro" id="IPR011605">
    <property type="entry name" value="NusB_fam"/>
</dbReference>
<evidence type="ECO:0000313" key="9">
    <source>
        <dbReference type="Proteomes" id="UP000440713"/>
    </source>
</evidence>
<evidence type="ECO:0000259" key="7">
    <source>
        <dbReference type="Pfam" id="PF01029"/>
    </source>
</evidence>
<dbReference type="Gene3D" id="1.10.940.10">
    <property type="entry name" value="NusB-like"/>
    <property type="match status" value="1"/>
</dbReference>
<dbReference type="RefSeq" id="WP_154538591.1">
    <property type="nucleotide sequence ID" value="NZ_JAQYHJ010000109.1"/>
</dbReference>
<evidence type="ECO:0000256" key="1">
    <source>
        <dbReference type="ARBA" id="ARBA00005952"/>
    </source>
</evidence>
<dbReference type="NCBIfam" id="TIGR01951">
    <property type="entry name" value="nusB"/>
    <property type="match status" value="1"/>
</dbReference>
<dbReference type="EMBL" id="VUNE01000005">
    <property type="protein sequence ID" value="MST63115.1"/>
    <property type="molecule type" value="Genomic_DNA"/>
</dbReference>
<evidence type="ECO:0000256" key="6">
    <source>
        <dbReference type="HAMAP-Rule" id="MF_00073"/>
    </source>
</evidence>
<protein>
    <recommendedName>
        <fullName evidence="6">Transcription antitermination protein NusB</fullName>
    </recommendedName>
    <alternativeName>
        <fullName evidence="6">Antitermination factor NusB</fullName>
    </alternativeName>
</protein>
<dbReference type="PANTHER" id="PTHR11078:SF3">
    <property type="entry name" value="ANTITERMINATION NUSB DOMAIN-CONTAINING PROTEIN"/>
    <property type="match status" value="1"/>
</dbReference>
<proteinExistence type="inferred from homology"/>
<sequence length="168" mass="19449">MSNPRDSIIQRMVSREIFMKYLYQKAISKEAWQNIFNDFCEFVPKIEEDVLELYYEKGGKEIDQLENFRELTLDGGYLMNISDAIEDNIDEIDLYINKYARNWSVETLPAVDVSILRIAIAEIAYMIDIPNKVACNVAVDLAKKYCDDNSYKYINGILGSVTSETEKK</sequence>
<keyword evidence="2 6" id="KW-0889">Transcription antitermination</keyword>
<evidence type="ECO:0000256" key="4">
    <source>
        <dbReference type="ARBA" id="ARBA00023015"/>
    </source>
</evidence>
<name>A0A6N7X1U1_9FIRM</name>
<keyword evidence="5 6" id="KW-0804">Transcription</keyword>
<feature type="domain" description="NusB/RsmB/TIM44" evidence="7">
    <location>
        <begin position="56"/>
        <end position="162"/>
    </location>
</feature>
<comment type="similarity">
    <text evidence="1 6">Belongs to the NusB family.</text>
</comment>
<evidence type="ECO:0000256" key="5">
    <source>
        <dbReference type="ARBA" id="ARBA00023163"/>
    </source>
</evidence>
<dbReference type="Pfam" id="PF01029">
    <property type="entry name" value="NusB"/>
    <property type="match status" value="1"/>
</dbReference>
<reference evidence="8 9" key="1">
    <citation type="submission" date="2019-08" db="EMBL/GenBank/DDBJ databases">
        <title>In-depth cultivation of the pig gut microbiome towards novel bacterial diversity and tailored functional studies.</title>
        <authorList>
            <person name="Wylensek D."/>
            <person name="Hitch T.C.A."/>
            <person name="Clavel T."/>
        </authorList>
    </citation>
    <scope>NUCLEOTIDE SEQUENCE [LARGE SCALE GENOMIC DNA]</scope>
    <source>
        <strain evidence="8 9">WCA-SAB-591-4A-A</strain>
    </source>
</reference>
<dbReference type="InterPro" id="IPR035926">
    <property type="entry name" value="NusB-like_sf"/>
</dbReference>
<evidence type="ECO:0000313" key="8">
    <source>
        <dbReference type="EMBL" id="MST63115.1"/>
    </source>
</evidence>
<organism evidence="8 9">
    <name type="scientific">Peptostreptococcus porci</name>
    <dbReference type="NCBI Taxonomy" id="2652282"/>
    <lineage>
        <taxon>Bacteria</taxon>
        <taxon>Bacillati</taxon>
        <taxon>Bacillota</taxon>
        <taxon>Clostridia</taxon>
        <taxon>Peptostreptococcales</taxon>
        <taxon>Peptostreptococcaceae</taxon>
        <taxon>Peptostreptococcus</taxon>
    </lineage>
</organism>
<accession>A0A6N7X1U1</accession>
<evidence type="ECO:0000256" key="2">
    <source>
        <dbReference type="ARBA" id="ARBA00022814"/>
    </source>
</evidence>
<evidence type="ECO:0000256" key="3">
    <source>
        <dbReference type="ARBA" id="ARBA00022884"/>
    </source>
</evidence>
<dbReference type="GO" id="GO:0031564">
    <property type="term" value="P:transcription antitermination"/>
    <property type="evidence" value="ECO:0007669"/>
    <property type="project" value="UniProtKB-KW"/>
</dbReference>
<comment type="caution">
    <text evidence="8">The sequence shown here is derived from an EMBL/GenBank/DDBJ whole genome shotgun (WGS) entry which is preliminary data.</text>
</comment>
<dbReference type="PANTHER" id="PTHR11078">
    <property type="entry name" value="N UTILIZATION SUBSTANCE PROTEIN B-RELATED"/>
    <property type="match status" value="1"/>
</dbReference>
<dbReference type="GO" id="GO:0005829">
    <property type="term" value="C:cytosol"/>
    <property type="evidence" value="ECO:0007669"/>
    <property type="project" value="TreeGrafter"/>
</dbReference>
<gene>
    <name evidence="6 8" type="primary">nusB</name>
    <name evidence="8" type="ORF">FYJ71_09230</name>
</gene>
<dbReference type="HAMAP" id="MF_00073">
    <property type="entry name" value="NusB"/>
    <property type="match status" value="1"/>
</dbReference>
<dbReference type="AlphaFoldDB" id="A0A6N7X1U1"/>
<keyword evidence="4 6" id="KW-0805">Transcription regulation</keyword>
<dbReference type="GO" id="GO:0003723">
    <property type="term" value="F:RNA binding"/>
    <property type="evidence" value="ECO:0007669"/>
    <property type="project" value="UniProtKB-UniRule"/>
</dbReference>
<keyword evidence="9" id="KW-1185">Reference proteome</keyword>
<comment type="function">
    <text evidence="6">Involved in transcription antitermination. Required for transcription of ribosomal RNA (rRNA) genes. Binds specifically to the boxA antiterminator sequence of the ribosomal RNA (rrn) operons.</text>
</comment>
<keyword evidence="3 6" id="KW-0694">RNA-binding</keyword>
<dbReference type="GO" id="GO:0006353">
    <property type="term" value="P:DNA-templated transcription termination"/>
    <property type="evidence" value="ECO:0007669"/>
    <property type="project" value="UniProtKB-UniRule"/>
</dbReference>
<dbReference type="InterPro" id="IPR006027">
    <property type="entry name" value="NusB_RsmB_TIM44"/>
</dbReference>